<dbReference type="GO" id="GO:0000977">
    <property type="term" value="F:RNA polymerase II transcription regulatory region sequence-specific DNA binding"/>
    <property type="evidence" value="ECO:0007669"/>
    <property type="project" value="TreeGrafter"/>
</dbReference>
<dbReference type="PROSITE" id="PS50112">
    <property type="entry name" value="PAS"/>
    <property type="match status" value="1"/>
</dbReference>
<dbReference type="Proteomes" id="UP000272942">
    <property type="component" value="Unassembled WGS sequence"/>
</dbReference>
<dbReference type="EMBL" id="UZAN01040586">
    <property type="protein sequence ID" value="VDP70182.1"/>
    <property type="molecule type" value="Genomic_DNA"/>
</dbReference>
<evidence type="ECO:0000256" key="7">
    <source>
        <dbReference type="ARBA" id="ARBA00023163"/>
    </source>
</evidence>
<dbReference type="InterPro" id="IPR000014">
    <property type="entry name" value="PAS"/>
</dbReference>
<keyword evidence="3" id="KW-0832">Ubl conjugation</keyword>
<comment type="subcellular location">
    <subcellularLocation>
        <location evidence="1">Nucleus</location>
    </subcellularLocation>
</comment>
<evidence type="ECO:0000313" key="14">
    <source>
        <dbReference type="WBParaSite" id="ECPE_0000366801-mRNA-1"/>
    </source>
</evidence>
<gene>
    <name evidence="12" type="ORF">ECPE_LOCUS3665</name>
</gene>
<evidence type="ECO:0000256" key="5">
    <source>
        <dbReference type="ARBA" id="ARBA00023125"/>
    </source>
</evidence>
<dbReference type="PANTHER" id="PTHR23043:SF36">
    <property type="entry name" value="PROTEIN SINGLE-MINDED"/>
    <property type="match status" value="1"/>
</dbReference>
<dbReference type="CDD" id="cd00130">
    <property type="entry name" value="PAS"/>
    <property type="match status" value="1"/>
</dbReference>
<keyword evidence="9" id="KW-0379">Hydroxylation</keyword>
<protein>
    <submittedName>
        <fullName evidence="14">PAS domain-containing protein</fullName>
    </submittedName>
</protein>
<evidence type="ECO:0000259" key="11">
    <source>
        <dbReference type="PROSITE" id="PS50112"/>
    </source>
</evidence>
<evidence type="ECO:0000256" key="4">
    <source>
        <dbReference type="ARBA" id="ARBA00023015"/>
    </source>
</evidence>
<feature type="compositionally biased region" description="Polar residues" evidence="10">
    <location>
        <begin position="382"/>
        <end position="391"/>
    </location>
</feature>
<keyword evidence="5" id="KW-0238">DNA-binding</keyword>
<dbReference type="GO" id="GO:0005634">
    <property type="term" value="C:nucleus"/>
    <property type="evidence" value="ECO:0007669"/>
    <property type="project" value="UniProtKB-SubCell"/>
</dbReference>
<sequence>MEQDLAPNLFKVEMTGNELAEYLHPLDHEELKQLLTIHPNELTDVAVNTTSMLGNGNPNDAFTTSQPEISLERSFVLRIKCVLAKRNAGLTTAGYKRKPIFIQITYYPSVTPFHLPFHSLISSQPPRPANSVKVIHCSGYLKVRPIKVDGLPYYQNLGLVAFAYAIPSPNANNTEIRLASDMFMFRASLDLKLIFLEGRIASITGFQPQELIDKTLYHLVHAMDATALRCSHEILLAKGQVTTPYYRLLTKVGGWIWMQSYATIVHNSRSSRPNCVVSVNYVLSGVETVGMPLLMEQCGLDGGKLSTCIAIPSDAKQTGLGQDHVDYASTRKDSNISTGVKHRLSSKSDILCTTGRKRDRRCRLDEEPDADPSECNGISAPGTMTTPISSESTHRFGLDSRTDRFTASYLMGKSDTFLGDLDYQSIEQHASGTEGTTISKTRTRAGYDAIAMNNVNLMDPASVSGLSVGSWSMGYETTEVTRINDPKWPNHSNTLNMSHFPGTFYQPGNDPRLLQQQQQQQQQHTGKLDGLIQPSIAEYMHAVHGPDVSQNDSFAVKFQPNCSLMQPSDRYPLLENSPCSSTSSATDELTAAPPHDTQHLKHSQHHDHQQQQQQQKQP</sequence>
<dbReference type="SUPFAM" id="SSF55785">
    <property type="entry name" value="PYP-like sensor domain (PAS domain)"/>
    <property type="match status" value="1"/>
</dbReference>
<keyword evidence="4" id="KW-0805">Transcription regulation</keyword>
<dbReference type="AlphaFoldDB" id="A0A183A9N0"/>
<name>A0A183A9N0_9TREM</name>
<proteinExistence type="predicted"/>
<dbReference type="GO" id="GO:0000981">
    <property type="term" value="F:DNA-binding transcription factor activity, RNA polymerase II-specific"/>
    <property type="evidence" value="ECO:0007669"/>
    <property type="project" value="TreeGrafter"/>
</dbReference>
<evidence type="ECO:0000256" key="10">
    <source>
        <dbReference type="SAM" id="MobiDB-lite"/>
    </source>
</evidence>
<dbReference type="SMART" id="SM00091">
    <property type="entry name" value="PAS"/>
    <property type="match status" value="1"/>
</dbReference>
<keyword evidence="2" id="KW-0677">Repeat</keyword>
<evidence type="ECO:0000256" key="8">
    <source>
        <dbReference type="ARBA" id="ARBA00023242"/>
    </source>
</evidence>
<keyword evidence="6" id="KW-0010">Activator</keyword>
<dbReference type="FunFam" id="3.30.450.20:FF:000015">
    <property type="entry name" value="Hypoxia-inducible factor 1-alpha isoform 1"/>
    <property type="match status" value="1"/>
</dbReference>
<feature type="compositionally biased region" description="Polar residues" evidence="10">
    <location>
        <begin position="577"/>
        <end position="587"/>
    </location>
</feature>
<dbReference type="InterPro" id="IPR035965">
    <property type="entry name" value="PAS-like_dom_sf"/>
</dbReference>
<evidence type="ECO:0000256" key="2">
    <source>
        <dbReference type="ARBA" id="ARBA00022737"/>
    </source>
</evidence>
<evidence type="ECO:0000256" key="6">
    <source>
        <dbReference type="ARBA" id="ARBA00023159"/>
    </source>
</evidence>
<feature type="region of interest" description="Disordered" evidence="10">
    <location>
        <begin position="573"/>
        <end position="618"/>
    </location>
</feature>
<evidence type="ECO:0000313" key="12">
    <source>
        <dbReference type="EMBL" id="VDP70182.1"/>
    </source>
</evidence>
<keyword evidence="8" id="KW-0539">Nucleus</keyword>
<dbReference type="Pfam" id="PF08447">
    <property type="entry name" value="PAS_3"/>
    <property type="match status" value="1"/>
</dbReference>
<reference evidence="14" key="1">
    <citation type="submission" date="2016-06" db="UniProtKB">
        <authorList>
            <consortium name="WormBaseParasite"/>
        </authorList>
    </citation>
    <scope>IDENTIFICATION</scope>
</reference>
<accession>A0A183A9N0</accession>
<feature type="region of interest" description="Disordered" evidence="10">
    <location>
        <begin position="365"/>
        <end position="395"/>
    </location>
</feature>
<evidence type="ECO:0000256" key="1">
    <source>
        <dbReference type="ARBA" id="ARBA00004123"/>
    </source>
</evidence>
<evidence type="ECO:0000313" key="13">
    <source>
        <dbReference type="Proteomes" id="UP000272942"/>
    </source>
</evidence>
<keyword evidence="7" id="KW-0804">Transcription</keyword>
<evidence type="ECO:0000256" key="9">
    <source>
        <dbReference type="ARBA" id="ARBA00023278"/>
    </source>
</evidence>
<organism evidence="14">
    <name type="scientific">Echinostoma caproni</name>
    <dbReference type="NCBI Taxonomy" id="27848"/>
    <lineage>
        <taxon>Eukaryota</taxon>
        <taxon>Metazoa</taxon>
        <taxon>Spiralia</taxon>
        <taxon>Lophotrochozoa</taxon>
        <taxon>Platyhelminthes</taxon>
        <taxon>Trematoda</taxon>
        <taxon>Digenea</taxon>
        <taxon>Plagiorchiida</taxon>
        <taxon>Echinostomata</taxon>
        <taxon>Echinostomatoidea</taxon>
        <taxon>Echinostomatidae</taxon>
        <taxon>Echinostoma</taxon>
    </lineage>
</organism>
<keyword evidence="13" id="KW-1185">Reference proteome</keyword>
<dbReference type="OrthoDB" id="6021714at2759"/>
<dbReference type="Gene3D" id="3.30.450.20">
    <property type="entry name" value="PAS domain"/>
    <property type="match status" value="2"/>
</dbReference>
<evidence type="ECO:0000256" key="3">
    <source>
        <dbReference type="ARBA" id="ARBA00022843"/>
    </source>
</evidence>
<dbReference type="InterPro" id="IPR013655">
    <property type="entry name" value="PAS_fold_3"/>
</dbReference>
<dbReference type="PANTHER" id="PTHR23043">
    <property type="entry name" value="HYPOXIA-INDUCIBLE FACTOR 1 ALPHA"/>
    <property type="match status" value="1"/>
</dbReference>
<reference evidence="12 13" key="2">
    <citation type="submission" date="2018-11" db="EMBL/GenBank/DDBJ databases">
        <authorList>
            <consortium name="Pathogen Informatics"/>
        </authorList>
    </citation>
    <scope>NUCLEOTIDE SEQUENCE [LARGE SCALE GENOMIC DNA]</scope>
    <source>
        <strain evidence="12 13">Egypt</strain>
    </source>
</reference>
<feature type="region of interest" description="Disordered" evidence="10">
    <location>
        <begin position="506"/>
        <end position="527"/>
    </location>
</feature>
<feature type="domain" description="PAS" evidence="11">
    <location>
        <begin position="184"/>
        <end position="239"/>
    </location>
</feature>
<dbReference type="WBParaSite" id="ECPE_0000366801-mRNA-1">
    <property type="protein sequence ID" value="ECPE_0000366801-mRNA-1"/>
    <property type="gene ID" value="ECPE_0000366801"/>
</dbReference>